<gene>
    <name evidence="2" type="ORF">D1869_07060</name>
</gene>
<sequence length="82" mass="8848">MSLQNLANVTSQIAGMFHFNASPLATGLIVVGLAIVFMVLIGAIIYGLIKAFKELPNMPFRTFVVLMLVLAMFLIIVGVLLP</sequence>
<dbReference type="Proteomes" id="UP000427373">
    <property type="component" value="Chromosome"/>
</dbReference>
<proteinExistence type="predicted"/>
<dbReference type="OrthoDB" id="375311at2157"/>
<reference evidence="2 3" key="1">
    <citation type="submission" date="2019-10" db="EMBL/GenBank/DDBJ databases">
        <title>Genome Sequences from Six Type Strain Members of the Archaeal Family Sulfolobaceae: Acidianus ambivalens, Acidianus infernus, Metallosphaera prunae, Stygiolobus azoricus, Sulfolobus metallicus, and Sulfurisphaera ohwakuensis.</title>
        <authorList>
            <person name="Counts J.A."/>
            <person name="Kelly R.M."/>
        </authorList>
    </citation>
    <scope>NUCLEOTIDE SEQUENCE [LARGE SCALE GENOMIC DNA]</scope>
    <source>
        <strain evidence="2 3">TA-1</strain>
    </source>
</reference>
<accession>A0A650CKQ4</accession>
<feature type="transmembrane region" description="Helical" evidence="1">
    <location>
        <begin position="24"/>
        <end position="48"/>
    </location>
</feature>
<keyword evidence="1" id="KW-0812">Transmembrane</keyword>
<dbReference type="AlphaFoldDB" id="A0A650CKQ4"/>
<keyword evidence="1" id="KW-0472">Membrane</keyword>
<organism evidence="2 3">
    <name type="scientific">Sulfurisphaera ohwakuensis</name>
    <dbReference type="NCBI Taxonomy" id="69656"/>
    <lineage>
        <taxon>Archaea</taxon>
        <taxon>Thermoproteota</taxon>
        <taxon>Thermoprotei</taxon>
        <taxon>Sulfolobales</taxon>
        <taxon>Sulfolobaceae</taxon>
        <taxon>Sulfurisphaera</taxon>
    </lineage>
</organism>
<dbReference type="KEGG" id="soh:D1869_07060"/>
<dbReference type="EMBL" id="CP045484">
    <property type="protein sequence ID" value="QGR18451.1"/>
    <property type="molecule type" value="Genomic_DNA"/>
</dbReference>
<evidence type="ECO:0000313" key="3">
    <source>
        <dbReference type="Proteomes" id="UP000427373"/>
    </source>
</evidence>
<name>A0A650CKQ4_SULOH</name>
<feature type="transmembrane region" description="Helical" evidence="1">
    <location>
        <begin position="60"/>
        <end position="81"/>
    </location>
</feature>
<evidence type="ECO:0000256" key="1">
    <source>
        <dbReference type="SAM" id="Phobius"/>
    </source>
</evidence>
<evidence type="ECO:0000313" key="2">
    <source>
        <dbReference type="EMBL" id="QGR18451.1"/>
    </source>
</evidence>
<keyword evidence="1" id="KW-1133">Transmembrane helix</keyword>
<keyword evidence="3" id="KW-1185">Reference proteome</keyword>
<protein>
    <submittedName>
        <fullName evidence="2">Uncharacterized protein</fullName>
    </submittedName>
</protein>